<dbReference type="InterPro" id="IPR002838">
    <property type="entry name" value="AIM24"/>
</dbReference>
<dbReference type="RefSeq" id="WP_163248794.1">
    <property type="nucleotide sequence ID" value="NZ_SXDP01000002.1"/>
</dbReference>
<dbReference type="PANTHER" id="PTHR43657:SF1">
    <property type="entry name" value="ALTERED INHERITANCE OF MITOCHONDRIA PROTEIN 24, MITOCHONDRIAL"/>
    <property type="match status" value="1"/>
</dbReference>
<gene>
    <name evidence="1" type="ORF">FDF74_04870</name>
</gene>
<dbReference type="Pfam" id="PF01987">
    <property type="entry name" value="AIM24"/>
    <property type="match status" value="1"/>
</dbReference>
<reference evidence="1 2" key="1">
    <citation type="submission" date="2019-04" db="EMBL/GenBank/DDBJ databases">
        <title>Genome sequencing of Clostridium botulinum Groups I-IV and Clostridium butyricum.</title>
        <authorList>
            <person name="Brunt J."/>
            <person name="Van Vliet A.H.M."/>
            <person name="Stringer S.C."/>
            <person name="Carter A.T."/>
            <person name="Peck M.W."/>
        </authorList>
    </citation>
    <scope>NUCLEOTIDE SEQUENCE [LARGE SCALE GENOMIC DNA]</scope>
    <source>
        <strain evidence="1 2">IFR 18/094</strain>
    </source>
</reference>
<evidence type="ECO:0000313" key="1">
    <source>
        <dbReference type="EMBL" id="NEZ46547.1"/>
    </source>
</evidence>
<sequence length="218" mass="23408">MNYKILYGNSSPMLEVNLEENETIKAESDAMVGMSTNISLDGTLGGGVMKGLGRLFSGEKLFFETLTAKGGPGHALLAPKTIGSIQPIELDGNHGFRIQKDGYFASFGDININTKAQGLGKALLSGEGLFIMSATGCGTLFVSSYGAIHEINIPYGEEYIVDTGHLVAWPDNMKYTIEEASSTFKSITSGEIFVCKMKGPGKIYIQTRLKSNFIPASK</sequence>
<proteinExistence type="predicted"/>
<keyword evidence="2" id="KW-1185">Reference proteome</keyword>
<name>A0A6M0R9T2_9CLOT</name>
<dbReference type="InterPro" id="IPR016031">
    <property type="entry name" value="Trp_RNA-bd_attenuator-like_dom"/>
</dbReference>
<organism evidence="1 2">
    <name type="scientific">Clostridium niameyense</name>
    <dbReference type="NCBI Taxonomy" id="1622073"/>
    <lineage>
        <taxon>Bacteria</taxon>
        <taxon>Bacillati</taxon>
        <taxon>Bacillota</taxon>
        <taxon>Clostridia</taxon>
        <taxon>Eubacteriales</taxon>
        <taxon>Clostridiaceae</taxon>
        <taxon>Clostridium</taxon>
    </lineage>
</organism>
<dbReference type="Gene3D" id="3.60.160.10">
    <property type="entry name" value="Mitochondrial biogenesis AIM24"/>
    <property type="match status" value="1"/>
</dbReference>
<dbReference type="PANTHER" id="PTHR43657">
    <property type="entry name" value="TRYPTOPHAN RNA-BINDING ATTENUATOR PROTEIN-LIKE PROTEIN"/>
    <property type="match status" value="1"/>
</dbReference>
<dbReference type="InterPro" id="IPR036983">
    <property type="entry name" value="AIM24_sf"/>
</dbReference>
<dbReference type="SUPFAM" id="SSF51219">
    <property type="entry name" value="TRAP-like"/>
    <property type="match status" value="1"/>
</dbReference>
<evidence type="ECO:0000313" key="2">
    <source>
        <dbReference type="Proteomes" id="UP000473885"/>
    </source>
</evidence>
<comment type="caution">
    <text evidence="1">The sequence shown here is derived from an EMBL/GenBank/DDBJ whole genome shotgun (WGS) entry which is preliminary data.</text>
</comment>
<dbReference type="NCBIfam" id="TIGR00266">
    <property type="entry name" value="TIGR00266 family protein"/>
    <property type="match status" value="1"/>
</dbReference>
<accession>A0A6M0R9T2</accession>
<protein>
    <submittedName>
        <fullName evidence="1">TIGR00266 family protein</fullName>
    </submittedName>
</protein>
<dbReference type="AlphaFoldDB" id="A0A6M0R9T2"/>
<dbReference type="EMBL" id="SXDP01000002">
    <property type="protein sequence ID" value="NEZ46547.1"/>
    <property type="molecule type" value="Genomic_DNA"/>
</dbReference>
<dbReference type="Proteomes" id="UP000473885">
    <property type="component" value="Unassembled WGS sequence"/>
</dbReference>